<dbReference type="AlphaFoldDB" id="A0A0Q4B7P1"/>
<keyword evidence="1" id="KW-0472">Membrane</keyword>
<accession>A0A0Q4B7P1</accession>
<feature type="transmembrane region" description="Helical" evidence="1">
    <location>
        <begin position="136"/>
        <end position="159"/>
    </location>
</feature>
<protein>
    <submittedName>
        <fullName evidence="2">Uncharacterized protein</fullName>
    </submittedName>
</protein>
<dbReference type="PATRIC" id="fig|1702214.3.peg.1331"/>
<keyword evidence="1" id="KW-0812">Transmembrane</keyword>
<organism evidence="2 3">
    <name type="scientific">Candidatus [Bacteroides] periocalifornicus</name>
    <dbReference type="NCBI Taxonomy" id="1702214"/>
    <lineage>
        <taxon>Bacteria</taxon>
        <taxon>Pseudomonadati</taxon>
        <taxon>Bacteroidota</taxon>
    </lineage>
</organism>
<proteinExistence type="predicted"/>
<evidence type="ECO:0000313" key="2">
    <source>
        <dbReference type="EMBL" id="KQM08374.1"/>
    </source>
</evidence>
<keyword evidence="3" id="KW-1185">Reference proteome</keyword>
<comment type="caution">
    <text evidence="2">The sequence shown here is derived from an EMBL/GenBank/DDBJ whole genome shotgun (WGS) entry which is preliminary data.</text>
</comment>
<name>A0A0Q4B7P1_9BACT</name>
<sequence length="177" mass="19669">MPPDDASAKILALRIEASRGVNADSLQRNFESFVAASPIFQRALRDSVAIMEEVLCNLDSVVLPLLSGLMNRQVNMKGISPEAEGMWSVGGSLADFVELMDRRSVLRHRLASFSLPFESFSPCTLQALQKWMRTGVFFIVSFFCLLFAYLLGEGVYYLAVGYPRELYAKDAQRGSGK</sequence>
<reference evidence="2" key="1">
    <citation type="submission" date="2015-08" db="EMBL/GenBank/DDBJ databases">
        <title>Candidatus Bacteriodes Periocalifornicus.</title>
        <authorList>
            <person name="McLean J.S."/>
            <person name="Kelley S."/>
        </authorList>
    </citation>
    <scope>NUCLEOTIDE SEQUENCE [LARGE SCALE GENOMIC DNA]</scope>
    <source>
        <strain evidence="2">12B</strain>
    </source>
</reference>
<dbReference type="Proteomes" id="UP000054172">
    <property type="component" value="Unassembled WGS sequence"/>
</dbReference>
<keyword evidence="1" id="KW-1133">Transmembrane helix</keyword>
<evidence type="ECO:0000313" key="3">
    <source>
        <dbReference type="Proteomes" id="UP000054172"/>
    </source>
</evidence>
<gene>
    <name evidence="2" type="ORF">AL399_07705</name>
</gene>
<dbReference type="EMBL" id="LIIK01000042">
    <property type="protein sequence ID" value="KQM08374.1"/>
    <property type="molecule type" value="Genomic_DNA"/>
</dbReference>
<evidence type="ECO:0000256" key="1">
    <source>
        <dbReference type="SAM" id="Phobius"/>
    </source>
</evidence>